<dbReference type="FunFam" id="3.40.50.10860:FF:000003">
    <property type="entry name" value="Glutamate dehydrogenase"/>
    <property type="match status" value="1"/>
</dbReference>
<feature type="active site" description="Proton donor" evidence="5">
    <location>
        <position position="88"/>
    </location>
</feature>
<dbReference type="Proteomes" id="UP000502706">
    <property type="component" value="Chromosome"/>
</dbReference>
<evidence type="ECO:0000256" key="7">
    <source>
        <dbReference type="PIRSR" id="PIRSR000185-3"/>
    </source>
</evidence>
<dbReference type="Gene3D" id="3.40.50.10860">
    <property type="entry name" value="Leucine Dehydrogenase, chain A, domain 1"/>
    <property type="match status" value="1"/>
</dbReference>
<evidence type="ECO:0000256" key="1">
    <source>
        <dbReference type="ARBA" id="ARBA00006382"/>
    </source>
</evidence>
<evidence type="ECO:0000313" key="11">
    <source>
        <dbReference type="Proteomes" id="UP000502706"/>
    </source>
</evidence>
<dbReference type="Pfam" id="PF00208">
    <property type="entry name" value="ELFV_dehydrog"/>
    <property type="match status" value="1"/>
</dbReference>
<dbReference type="InterPro" id="IPR006096">
    <property type="entry name" value="Glu/Leu/Phe/Val/Trp_DH_C"/>
</dbReference>
<dbReference type="Gene3D" id="3.40.50.720">
    <property type="entry name" value="NAD(P)-binding Rossmann-like Domain"/>
    <property type="match status" value="1"/>
</dbReference>
<feature type="binding site" evidence="6">
    <location>
        <position position="76"/>
    </location>
    <ligand>
        <name>substrate</name>
    </ligand>
</feature>
<dbReference type="PANTHER" id="PTHR11606">
    <property type="entry name" value="GLUTAMATE DEHYDROGENASE"/>
    <property type="match status" value="1"/>
</dbReference>
<dbReference type="EMBL" id="CP045121">
    <property type="protein sequence ID" value="QIN80648.1"/>
    <property type="molecule type" value="Genomic_DNA"/>
</dbReference>
<dbReference type="Pfam" id="PF02812">
    <property type="entry name" value="ELFV_dehydrog_N"/>
    <property type="match status" value="1"/>
</dbReference>
<dbReference type="InterPro" id="IPR033922">
    <property type="entry name" value="NAD_bind_Glu_DH"/>
</dbReference>
<feature type="binding site" evidence="6">
    <location>
        <position position="52"/>
    </location>
    <ligand>
        <name>substrate</name>
    </ligand>
</feature>
<keyword evidence="11" id="KW-1185">Reference proteome</keyword>
<dbReference type="InterPro" id="IPR014362">
    <property type="entry name" value="Glu_DH"/>
</dbReference>
<evidence type="ECO:0000259" key="9">
    <source>
        <dbReference type="SMART" id="SM00839"/>
    </source>
</evidence>
<dbReference type="InterPro" id="IPR036291">
    <property type="entry name" value="NAD(P)-bd_dom_sf"/>
</dbReference>
<dbReference type="CDD" id="cd01076">
    <property type="entry name" value="NAD_bind_1_Glu_DH"/>
    <property type="match status" value="1"/>
</dbReference>
<feature type="binding site" evidence="6">
    <location>
        <position position="202"/>
    </location>
    <ligand>
        <name>NAD(+)</name>
        <dbReference type="ChEBI" id="CHEBI:57540"/>
    </ligand>
</feature>
<evidence type="ECO:0000256" key="3">
    <source>
        <dbReference type="ARBA" id="ARBA00023027"/>
    </source>
</evidence>
<accession>A0A6G8Q2G8</accession>
<protein>
    <recommendedName>
        <fullName evidence="4">Glutamate dehydrogenase</fullName>
    </recommendedName>
</protein>
<dbReference type="SUPFAM" id="SSF51735">
    <property type="entry name" value="NAD(P)-binding Rossmann-fold domains"/>
    <property type="match status" value="1"/>
</dbReference>
<comment type="similarity">
    <text evidence="1 4 8">Belongs to the Glu/Leu/Phe/Val dehydrogenases family.</text>
</comment>
<proteinExistence type="inferred from homology"/>
<sequence>MDVMDVGQNIEALLVTANRSISVKIPLELDDGTIRVFKGYRVQHNNARGPFKGGLRYAPDVDLDEVRSLASLMTWKTALTRLPYGGAKGGIAVDVKELNRGELERLTRRFVNRIHDFIGPQTDIPAPDMNTNAQTMAWIMDQYSMLHGHNPAVVTGKPVDLYGAEGRESATGRGVVYVIEELMKDEGRDLAETTFCIQGLGNVGSYAARFLDGLGAKIVGVSDVSGAVYDEAGLPVGEILEHVRKGGDVKGYAGGDALPGEELLTLPCDVLVPAAVGDVINRENMREIRASYIVEAANGPVTPEADDHLRERGVILVPDILANAGGVVVSYFEWVQNLQNFSWKEKQANAELHSTITEAYRRVRKLAKRRGLDLRTAAFVLAIGSVGKATVLRGIY</sequence>
<keyword evidence="2 4" id="KW-0560">Oxidoreductase</keyword>
<dbReference type="InterPro" id="IPR006095">
    <property type="entry name" value="Glu/Leu/Phe/Val/Trp_DH"/>
</dbReference>
<feature type="site" description="Important for catalysis" evidence="7">
    <location>
        <position position="128"/>
    </location>
</feature>
<gene>
    <name evidence="10" type="ORF">GBA65_03935</name>
</gene>
<dbReference type="GO" id="GO:0004352">
    <property type="term" value="F:glutamate dehydrogenase (NAD+) activity"/>
    <property type="evidence" value="ECO:0007669"/>
    <property type="project" value="TreeGrafter"/>
</dbReference>
<evidence type="ECO:0000256" key="8">
    <source>
        <dbReference type="RuleBase" id="RU004417"/>
    </source>
</evidence>
<feature type="binding site" evidence="6">
    <location>
        <position position="330"/>
    </location>
    <ligand>
        <name>substrate</name>
    </ligand>
</feature>
<dbReference type="KEGG" id="rmar:GBA65_03935"/>
<dbReference type="PRINTS" id="PR00082">
    <property type="entry name" value="GLFDHDRGNASE"/>
</dbReference>
<dbReference type="SUPFAM" id="SSF53223">
    <property type="entry name" value="Aminoacid dehydrogenase-like, N-terminal domain"/>
    <property type="match status" value="1"/>
</dbReference>
<feature type="binding site" evidence="6">
    <location>
        <position position="171"/>
    </location>
    <ligand>
        <name>NAD(+)</name>
        <dbReference type="ChEBI" id="CHEBI:57540"/>
    </ligand>
</feature>
<evidence type="ECO:0000256" key="6">
    <source>
        <dbReference type="PIRSR" id="PIRSR000185-2"/>
    </source>
</evidence>
<dbReference type="InterPro" id="IPR006097">
    <property type="entry name" value="Glu/Leu/Phe/Val/Trp_DH_dimer"/>
</dbReference>
<evidence type="ECO:0000313" key="10">
    <source>
        <dbReference type="EMBL" id="QIN80648.1"/>
    </source>
</evidence>
<feature type="domain" description="Glutamate/phenylalanine/leucine/valine/L-tryptophan dehydrogenase C-terminal" evidence="9">
    <location>
        <begin position="164"/>
        <end position="394"/>
    </location>
</feature>
<dbReference type="RefSeq" id="WP_166398324.1">
    <property type="nucleotide sequence ID" value="NZ_CP045121.1"/>
</dbReference>
<dbReference type="PANTHER" id="PTHR11606:SF24">
    <property type="entry name" value="NAD-SPECIFIC GLUTAMATE DEHYDROGENASE"/>
    <property type="match status" value="1"/>
</dbReference>
<evidence type="ECO:0000256" key="4">
    <source>
        <dbReference type="PIRNR" id="PIRNR000185"/>
    </source>
</evidence>
<keyword evidence="6" id="KW-0547">Nucleotide-binding</keyword>
<dbReference type="PIRSF" id="PIRSF000185">
    <property type="entry name" value="Glu_DH"/>
    <property type="match status" value="1"/>
</dbReference>
<evidence type="ECO:0000256" key="5">
    <source>
        <dbReference type="PIRSR" id="PIRSR000185-1"/>
    </source>
</evidence>
<dbReference type="GO" id="GO:0006538">
    <property type="term" value="P:L-glutamate catabolic process"/>
    <property type="evidence" value="ECO:0007669"/>
    <property type="project" value="TreeGrafter"/>
</dbReference>
<dbReference type="GO" id="GO:0000166">
    <property type="term" value="F:nucleotide binding"/>
    <property type="evidence" value="ECO:0007669"/>
    <property type="project" value="UniProtKB-KW"/>
</dbReference>
<reference evidence="10 11" key="1">
    <citation type="submission" date="2019-10" db="EMBL/GenBank/DDBJ databases">
        <title>Rubrobacter sp nov SCSIO 52915 isolated from a deep-sea sediment in the South China Sea.</title>
        <authorList>
            <person name="Chen R.W."/>
        </authorList>
    </citation>
    <scope>NUCLEOTIDE SEQUENCE [LARGE SCALE GENOMIC DNA]</scope>
    <source>
        <strain evidence="10 11">SCSIO 52915</strain>
    </source>
</reference>
<dbReference type="InterPro" id="IPR046346">
    <property type="entry name" value="Aminoacid_DH-like_N_sf"/>
</dbReference>
<dbReference type="SMART" id="SM00839">
    <property type="entry name" value="ELFV_dehydrog"/>
    <property type="match status" value="1"/>
</dbReference>
<dbReference type="AlphaFoldDB" id="A0A6G8Q2G8"/>
<keyword evidence="3 6" id="KW-0520">NAD</keyword>
<name>A0A6G8Q2G8_9ACTN</name>
<organism evidence="10 11">
    <name type="scientific">Rubrobacter marinus</name>
    <dbReference type="NCBI Taxonomy" id="2653852"/>
    <lineage>
        <taxon>Bacteria</taxon>
        <taxon>Bacillati</taxon>
        <taxon>Actinomycetota</taxon>
        <taxon>Rubrobacteria</taxon>
        <taxon>Rubrobacterales</taxon>
        <taxon>Rubrobacteraceae</taxon>
        <taxon>Rubrobacter</taxon>
    </lineage>
</organism>
<evidence type="ECO:0000256" key="2">
    <source>
        <dbReference type="ARBA" id="ARBA00023002"/>
    </source>
</evidence>